<name>A0A9C9NK84_9HYPH</name>
<dbReference type="Proteomes" id="UP000885680">
    <property type="component" value="Unassembled WGS sequence"/>
</dbReference>
<protein>
    <submittedName>
        <fullName evidence="1">Phosphate acetyl/butaryl transferase</fullName>
    </submittedName>
</protein>
<gene>
    <name evidence="1" type="ORF">ENH89_22940</name>
</gene>
<dbReference type="EMBL" id="DRGN01000325">
    <property type="protein sequence ID" value="HEU03116.1"/>
    <property type="molecule type" value="Genomic_DNA"/>
</dbReference>
<accession>A0A9C9NK84</accession>
<comment type="caution">
    <text evidence="1">The sequence shown here is derived from an EMBL/GenBank/DDBJ whole genome shotgun (WGS) entry which is preliminary data.</text>
</comment>
<organism evidence="1 2">
    <name type="scientific">Aurantimonas coralicida</name>
    <dbReference type="NCBI Taxonomy" id="182270"/>
    <lineage>
        <taxon>Bacteria</taxon>
        <taxon>Pseudomonadati</taxon>
        <taxon>Pseudomonadota</taxon>
        <taxon>Alphaproteobacteria</taxon>
        <taxon>Hyphomicrobiales</taxon>
        <taxon>Aurantimonadaceae</taxon>
        <taxon>Aurantimonas</taxon>
    </lineage>
</organism>
<dbReference type="GO" id="GO:0016740">
    <property type="term" value="F:transferase activity"/>
    <property type="evidence" value="ECO:0007669"/>
    <property type="project" value="UniProtKB-KW"/>
</dbReference>
<evidence type="ECO:0000313" key="2">
    <source>
        <dbReference type="Proteomes" id="UP000885680"/>
    </source>
</evidence>
<dbReference type="Gene3D" id="3.40.50.10950">
    <property type="match status" value="1"/>
</dbReference>
<dbReference type="SUPFAM" id="SSF53659">
    <property type="entry name" value="Isocitrate/Isopropylmalate dehydrogenase-like"/>
    <property type="match status" value="1"/>
</dbReference>
<reference evidence="1" key="1">
    <citation type="journal article" date="2020" name="mSystems">
        <title>Genome- and Community-Level Interaction Insights into Carbon Utilization and Element Cycling Functions of Hydrothermarchaeota in Hydrothermal Sediment.</title>
        <authorList>
            <person name="Zhou Z."/>
            <person name="Liu Y."/>
            <person name="Xu W."/>
            <person name="Pan J."/>
            <person name="Luo Z.H."/>
            <person name="Li M."/>
        </authorList>
    </citation>
    <scope>NUCLEOTIDE SEQUENCE</scope>
    <source>
        <strain evidence="1">HyVt-347</strain>
    </source>
</reference>
<dbReference type="InterPro" id="IPR042113">
    <property type="entry name" value="P_AcTrfase_dom1"/>
</dbReference>
<proteinExistence type="predicted"/>
<sequence>MARQAATLDDLVQQARTHAPIRVAVVAAEQGLVLKTVQEAASLGLIEPRLIGDPEAILACAKEAGV</sequence>
<feature type="non-terminal residue" evidence="1">
    <location>
        <position position="66"/>
    </location>
</feature>
<keyword evidence="1" id="KW-0808">Transferase</keyword>
<evidence type="ECO:0000313" key="1">
    <source>
        <dbReference type="EMBL" id="HEU03116.1"/>
    </source>
</evidence>
<dbReference type="AlphaFoldDB" id="A0A9C9NK84"/>